<gene>
    <name evidence="2" type="ORF">BG011_002983</name>
</gene>
<feature type="domain" description="Kazal-like" evidence="1">
    <location>
        <begin position="122"/>
        <end position="188"/>
    </location>
</feature>
<reference evidence="2" key="1">
    <citation type="journal article" date="2020" name="Fungal Divers.">
        <title>Resolving the Mortierellaceae phylogeny through synthesis of multi-gene phylogenetics and phylogenomics.</title>
        <authorList>
            <person name="Vandepol N."/>
            <person name="Liber J."/>
            <person name="Desiro A."/>
            <person name="Na H."/>
            <person name="Kennedy M."/>
            <person name="Barry K."/>
            <person name="Grigoriev I.V."/>
            <person name="Miller A.N."/>
            <person name="O'Donnell K."/>
            <person name="Stajich J.E."/>
            <person name="Bonito G."/>
        </authorList>
    </citation>
    <scope>NUCLEOTIDE SEQUENCE</scope>
    <source>
        <strain evidence="2">KOD948</strain>
    </source>
</reference>
<evidence type="ECO:0000313" key="3">
    <source>
        <dbReference type="Proteomes" id="UP000726737"/>
    </source>
</evidence>
<comment type="caution">
    <text evidence="2">The sequence shown here is derived from an EMBL/GenBank/DDBJ whole genome shotgun (WGS) entry which is preliminary data.</text>
</comment>
<dbReference type="InterPro" id="IPR002350">
    <property type="entry name" value="Kazal_dom"/>
</dbReference>
<feature type="domain" description="Kazal-like" evidence="1">
    <location>
        <begin position="68"/>
        <end position="121"/>
    </location>
</feature>
<sequence length="239" mass="26188">MLSASTVSAGPVPKQCNEACSREYNPICGVTANGESKLFGNPCTFNVHNCNNPSLLFVQAEMTKCEEPKEKCAEMCTMEYNPICGVAANGESKVFDNPCVFNAYNCKNPDQVFVQAMLSECEEPKQCNEICTKEYNPVCGRGPNGAFQTFGNPCTFEAHNCKNPTQVFAEVEMTKCAKPKKCNEACTMEYNPVCTHAENGKSGEFKTFPNACSLSVHNCMNPSAKYAQVKDLSQCDLHL</sequence>
<dbReference type="Pfam" id="PF07648">
    <property type="entry name" value="Kazal_2"/>
    <property type="match status" value="3"/>
</dbReference>
<feature type="non-terminal residue" evidence="2">
    <location>
        <position position="239"/>
    </location>
</feature>
<dbReference type="AlphaFoldDB" id="A0A9P6PIA9"/>
<proteinExistence type="predicted"/>
<name>A0A9P6PIA9_9FUNG</name>
<evidence type="ECO:0000259" key="1">
    <source>
        <dbReference type="PROSITE" id="PS51465"/>
    </source>
</evidence>
<dbReference type="PROSITE" id="PS51465">
    <property type="entry name" value="KAZAL_2"/>
    <property type="match status" value="3"/>
</dbReference>
<evidence type="ECO:0000313" key="2">
    <source>
        <dbReference type="EMBL" id="KAG0244460.1"/>
    </source>
</evidence>
<dbReference type="SMART" id="SM00280">
    <property type="entry name" value="KAZAL"/>
    <property type="match status" value="4"/>
</dbReference>
<dbReference type="SUPFAM" id="SSF100895">
    <property type="entry name" value="Kazal-type serine protease inhibitors"/>
    <property type="match status" value="4"/>
</dbReference>
<dbReference type="EMBL" id="JAAAJA010002012">
    <property type="protein sequence ID" value="KAG0244460.1"/>
    <property type="molecule type" value="Genomic_DNA"/>
</dbReference>
<dbReference type="Gene3D" id="3.30.60.30">
    <property type="match status" value="4"/>
</dbReference>
<dbReference type="InterPro" id="IPR036058">
    <property type="entry name" value="Kazal_dom_sf"/>
</dbReference>
<keyword evidence="3" id="KW-1185">Reference proteome</keyword>
<dbReference type="Pfam" id="PF00050">
    <property type="entry name" value="Kazal_1"/>
    <property type="match status" value="1"/>
</dbReference>
<dbReference type="OrthoDB" id="6614329at2759"/>
<accession>A0A9P6PIA9</accession>
<dbReference type="Proteomes" id="UP000726737">
    <property type="component" value="Unassembled WGS sequence"/>
</dbReference>
<protein>
    <recommendedName>
        <fullName evidence="1">Kazal-like domain-containing protein</fullName>
    </recommendedName>
</protein>
<organism evidence="2 3">
    <name type="scientific">Mortierella polycephala</name>
    <dbReference type="NCBI Taxonomy" id="41804"/>
    <lineage>
        <taxon>Eukaryota</taxon>
        <taxon>Fungi</taxon>
        <taxon>Fungi incertae sedis</taxon>
        <taxon>Mucoromycota</taxon>
        <taxon>Mortierellomycotina</taxon>
        <taxon>Mortierellomycetes</taxon>
        <taxon>Mortierellales</taxon>
        <taxon>Mortierellaceae</taxon>
        <taxon>Mortierella</taxon>
    </lineage>
</organism>
<feature type="domain" description="Kazal-like" evidence="1">
    <location>
        <begin position="10"/>
        <end position="67"/>
    </location>
</feature>